<dbReference type="InterPro" id="IPR018511">
    <property type="entry name" value="Hemolysin-typ_Ca-bd_CS"/>
</dbReference>
<evidence type="ECO:0000256" key="7">
    <source>
        <dbReference type="ARBA" id="ARBA00023136"/>
    </source>
</evidence>
<dbReference type="GO" id="GO:0090729">
    <property type="term" value="F:toxin activity"/>
    <property type="evidence" value="ECO:0007669"/>
    <property type="project" value="UniProtKB-KW"/>
</dbReference>
<dbReference type="GO" id="GO:0005509">
    <property type="term" value="F:calcium ion binding"/>
    <property type="evidence" value="ECO:0007669"/>
    <property type="project" value="InterPro"/>
</dbReference>
<evidence type="ECO:0000313" key="9">
    <source>
        <dbReference type="EMBL" id="SKC14548.1"/>
    </source>
</evidence>
<sequence>MATINGTSGNDFLSGADQDDVINGLGGNDLLFYGKGADSIYGGGGNDIIRFDAPTRPNDGSYPSGGLIDGGDGYDIVDASNVPANDQRYFFTNGYAGLPALQVSADAGGSGHIVTIANVEEVILDIPNLNNPYGRGLQIHVDSPTPFLRVSTGRGDDLVYGFGNADIFLQGGNDRFYLQVPSGSNSALNTSAQLNAGSGNDTLAIGNSGTVGALSFSVDLQAQTATLGGFSYNVIDFQNVVVVPKNNASQVLGDGSDNILSVYNQTTPFDVDFGYFGFFESGGTSGVLMDGRSGNDAIDGGIGNDTLMGGAGHDNLFGDDGADILNGGDGNDHLYGRLATGGDDSGDTISGDAGSDYIQGNAGNDSLDGGDGSDRIQGGRDNDAIVGGEGNDSINGNLGNDTLDGGTGNDLLRGGQGGDLLNGGSGNDVLSGDLGTDTLTGGAGTDLFQFSAQSSLATNTDRITDFTDGADRLSVGYTPLAVLTGASQSSLSSAATLAQQLFDDRFGSQEVAVIGVGADTYLFYGSNGGANADCAVLLANVTPGAITLADFG</sequence>
<keyword evidence="4" id="KW-0800">Toxin</keyword>
<comment type="subcellular location">
    <subcellularLocation>
        <location evidence="1">Membrane</location>
    </subcellularLocation>
    <subcellularLocation>
        <location evidence="2">Secreted</location>
    </subcellularLocation>
</comment>
<keyword evidence="10" id="KW-1185">Reference proteome</keyword>
<feature type="compositionally biased region" description="Low complexity" evidence="8">
    <location>
        <begin position="395"/>
        <end position="413"/>
    </location>
</feature>
<keyword evidence="5" id="KW-0677">Repeat</keyword>
<evidence type="ECO:0000256" key="1">
    <source>
        <dbReference type="ARBA" id="ARBA00004370"/>
    </source>
</evidence>
<dbReference type="RefSeq" id="WP_139385171.1">
    <property type="nucleotide sequence ID" value="NZ_FUYM01000029.1"/>
</dbReference>
<dbReference type="PRINTS" id="PR00313">
    <property type="entry name" value="CABNDNGRPT"/>
</dbReference>
<feature type="compositionally biased region" description="Basic and acidic residues" evidence="8">
    <location>
        <begin position="372"/>
        <end position="383"/>
    </location>
</feature>
<dbReference type="InterPro" id="IPR050557">
    <property type="entry name" value="RTX_toxin/Mannuronan_C5-epim"/>
</dbReference>
<dbReference type="PANTHER" id="PTHR38340:SF1">
    <property type="entry name" value="S-LAYER PROTEIN"/>
    <property type="match status" value="1"/>
</dbReference>
<evidence type="ECO:0000256" key="3">
    <source>
        <dbReference type="ARBA" id="ARBA00022525"/>
    </source>
</evidence>
<reference evidence="10" key="1">
    <citation type="submission" date="2017-02" db="EMBL/GenBank/DDBJ databases">
        <authorList>
            <person name="Varghese N."/>
            <person name="Submissions S."/>
        </authorList>
    </citation>
    <scope>NUCLEOTIDE SEQUENCE [LARGE SCALE GENOMIC DNA]</scope>
    <source>
        <strain evidence="10">UM2</strain>
    </source>
</reference>
<dbReference type="GO" id="GO:0016020">
    <property type="term" value="C:membrane"/>
    <property type="evidence" value="ECO:0007669"/>
    <property type="project" value="UniProtKB-SubCell"/>
</dbReference>
<name>A0A1T5H1M2_9SPHN</name>
<dbReference type="Pfam" id="PF00353">
    <property type="entry name" value="HemolysinCabind"/>
    <property type="match status" value="6"/>
</dbReference>
<dbReference type="OrthoDB" id="223957at2"/>
<evidence type="ECO:0000256" key="8">
    <source>
        <dbReference type="SAM" id="MobiDB-lite"/>
    </source>
</evidence>
<feature type="region of interest" description="Disordered" evidence="8">
    <location>
        <begin position="346"/>
        <end position="418"/>
    </location>
</feature>
<dbReference type="PANTHER" id="PTHR38340">
    <property type="entry name" value="S-LAYER PROTEIN"/>
    <property type="match status" value="1"/>
</dbReference>
<dbReference type="PRINTS" id="PR01488">
    <property type="entry name" value="RTXTOXINA"/>
</dbReference>
<evidence type="ECO:0000256" key="5">
    <source>
        <dbReference type="ARBA" id="ARBA00022737"/>
    </source>
</evidence>
<keyword evidence="3" id="KW-0964">Secreted</keyword>
<feature type="compositionally biased region" description="Low complexity" evidence="8">
    <location>
        <begin position="347"/>
        <end position="367"/>
    </location>
</feature>
<protein>
    <submittedName>
        <fullName evidence="9">Hemolysin-type calcium-binding repeat-containing protein</fullName>
    </submittedName>
</protein>
<dbReference type="SUPFAM" id="SSF51120">
    <property type="entry name" value="beta-Roll"/>
    <property type="match status" value="3"/>
</dbReference>
<dbReference type="STRING" id="439228.SAMN06295920_1292"/>
<keyword evidence="6" id="KW-0843">Virulence</keyword>
<gene>
    <name evidence="9" type="ORF">SAMN06295920_1292</name>
</gene>
<dbReference type="InterPro" id="IPR001343">
    <property type="entry name" value="Hemolysn_Ca-bd"/>
</dbReference>
<dbReference type="EMBL" id="FUYM01000029">
    <property type="protein sequence ID" value="SKC14548.1"/>
    <property type="molecule type" value="Genomic_DNA"/>
</dbReference>
<evidence type="ECO:0000256" key="2">
    <source>
        <dbReference type="ARBA" id="ARBA00004613"/>
    </source>
</evidence>
<dbReference type="PROSITE" id="PS00330">
    <property type="entry name" value="HEMOLYSIN_CALCIUM"/>
    <property type="match status" value="6"/>
</dbReference>
<organism evidence="9 10">
    <name type="scientific">Rhizorhabdus histidinilytica</name>
    <dbReference type="NCBI Taxonomy" id="439228"/>
    <lineage>
        <taxon>Bacteria</taxon>
        <taxon>Pseudomonadati</taxon>
        <taxon>Pseudomonadota</taxon>
        <taxon>Alphaproteobacteria</taxon>
        <taxon>Sphingomonadales</taxon>
        <taxon>Sphingomonadaceae</taxon>
        <taxon>Rhizorhabdus</taxon>
    </lineage>
</organism>
<dbReference type="InterPro" id="IPR003995">
    <property type="entry name" value="RTX_toxin_determinant-A"/>
</dbReference>
<evidence type="ECO:0000313" key="10">
    <source>
        <dbReference type="Proteomes" id="UP000189818"/>
    </source>
</evidence>
<dbReference type="Gene3D" id="2.150.10.10">
    <property type="entry name" value="Serralysin-like metalloprotease, C-terminal"/>
    <property type="match status" value="3"/>
</dbReference>
<dbReference type="AlphaFoldDB" id="A0A1T5H1M2"/>
<evidence type="ECO:0000256" key="6">
    <source>
        <dbReference type="ARBA" id="ARBA00023026"/>
    </source>
</evidence>
<accession>A0A1T5H1M2</accession>
<proteinExistence type="predicted"/>
<dbReference type="Proteomes" id="UP000189818">
    <property type="component" value="Unassembled WGS sequence"/>
</dbReference>
<keyword evidence="7" id="KW-0472">Membrane</keyword>
<evidence type="ECO:0000256" key="4">
    <source>
        <dbReference type="ARBA" id="ARBA00022656"/>
    </source>
</evidence>
<dbReference type="GO" id="GO:0005576">
    <property type="term" value="C:extracellular region"/>
    <property type="evidence" value="ECO:0007669"/>
    <property type="project" value="UniProtKB-SubCell"/>
</dbReference>
<dbReference type="InterPro" id="IPR011049">
    <property type="entry name" value="Serralysin-like_metalloprot_C"/>
</dbReference>